<evidence type="ECO:0000256" key="1">
    <source>
        <dbReference type="SAM" id="MobiDB-lite"/>
    </source>
</evidence>
<reference evidence="3" key="1">
    <citation type="journal article" date="2023" name="Commun. Biol.">
        <title>Genome analysis of Parmales, the sister group of diatoms, reveals the evolutionary specialization of diatoms from phago-mixotrophs to photoautotrophs.</title>
        <authorList>
            <person name="Ban H."/>
            <person name="Sato S."/>
            <person name="Yoshikawa S."/>
            <person name="Yamada K."/>
            <person name="Nakamura Y."/>
            <person name="Ichinomiya M."/>
            <person name="Sato N."/>
            <person name="Blanc-Mathieu R."/>
            <person name="Endo H."/>
            <person name="Kuwata A."/>
            <person name="Ogata H."/>
        </authorList>
    </citation>
    <scope>NUCLEOTIDE SEQUENCE [LARGE SCALE GENOMIC DNA]</scope>
</reference>
<feature type="compositionally biased region" description="Acidic residues" evidence="1">
    <location>
        <begin position="25"/>
        <end position="34"/>
    </location>
</feature>
<dbReference type="AlphaFoldDB" id="A0A9W7GLL1"/>
<comment type="caution">
    <text evidence="2">The sequence shown here is derived from an EMBL/GenBank/DDBJ whole genome shotgun (WGS) entry which is preliminary data.</text>
</comment>
<protein>
    <submittedName>
        <fullName evidence="2">Uncharacterized protein</fullName>
    </submittedName>
</protein>
<evidence type="ECO:0000313" key="3">
    <source>
        <dbReference type="Proteomes" id="UP001165065"/>
    </source>
</evidence>
<organism evidence="2 3">
    <name type="scientific">Triparma columacea</name>
    <dbReference type="NCBI Taxonomy" id="722753"/>
    <lineage>
        <taxon>Eukaryota</taxon>
        <taxon>Sar</taxon>
        <taxon>Stramenopiles</taxon>
        <taxon>Ochrophyta</taxon>
        <taxon>Bolidophyceae</taxon>
        <taxon>Parmales</taxon>
        <taxon>Triparmaceae</taxon>
        <taxon>Triparma</taxon>
    </lineage>
</organism>
<proteinExistence type="predicted"/>
<evidence type="ECO:0000313" key="2">
    <source>
        <dbReference type="EMBL" id="GMI46568.1"/>
    </source>
</evidence>
<dbReference type="Proteomes" id="UP001165065">
    <property type="component" value="Unassembled WGS sequence"/>
</dbReference>
<accession>A0A9W7GLL1</accession>
<name>A0A9W7GLL1_9STRA</name>
<keyword evidence="3" id="KW-1185">Reference proteome</keyword>
<gene>
    <name evidence="2" type="ORF">TrCOL_g11083</name>
</gene>
<feature type="region of interest" description="Disordered" evidence="1">
    <location>
        <begin position="1"/>
        <end position="44"/>
    </location>
</feature>
<dbReference type="EMBL" id="BRYA01000305">
    <property type="protein sequence ID" value="GMI46568.1"/>
    <property type="molecule type" value="Genomic_DNA"/>
</dbReference>
<sequence length="74" mass="8361">MKRGRRLHGVVEADHPPINKIEPIDINDDEDTEEFTPSNRKTTSHVELPHISTTFKSCRMPATGFPAPRPRPST</sequence>